<proteinExistence type="predicted"/>
<dbReference type="InterPro" id="IPR024445">
    <property type="entry name" value="Tnp_ISXO2-like"/>
</dbReference>
<dbReference type="EMBL" id="JASCXX010000061">
    <property type="protein sequence ID" value="MDI6451830.1"/>
    <property type="molecule type" value="Genomic_DNA"/>
</dbReference>
<comment type="caution">
    <text evidence="2">The sequence shown here is derived from an EMBL/GenBank/DDBJ whole genome shotgun (WGS) entry which is preliminary data.</text>
</comment>
<dbReference type="PANTHER" id="PTHR47163">
    <property type="entry name" value="DDE_TNP_IS1595 DOMAIN-CONTAINING PROTEIN"/>
    <property type="match status" value="1"/>
</dbReference>
<organism evidence="2 3">
    <name type="scientific">Anaerobaca lacustris</name>
    <dbReference type="NCBI Taxonomy" id="3044600"/>
    <lineage>
        <taxon>Bacteria</taxon>
        <taxon>Pseudomonadati</taxon>
        <taxon>Planctomycetota</taxon>
        <taxon>Phycisphaerae</taxon>
        <taxon>Sedimentisphaerales</taxon>
        <taxon>Anaerobacaceae</taxon>
        <taxon>Anaerobaca</taxon>
    </lineage>
</organism>
<sequence>MEDYPRTLLEFEERFADEQACVEYLLKLRWPDGFICPRCGSHRSWLTKRMLYHCHDCGLQTSALAGTVFQDSKKPLRLWFRAMWHLTNQKYGANALGLQRIMGFGSYRTSWAWLHKLRQAMVRPGRDRLSGTIEVDETCVGGEKPGKRGRGAAGKALVVIAAQQDHRRIGRIRLGRVKDASGESLRGFVEAAVERGSTVHTDGWQGYSGLQRLGYGHQVVRQSADVGENLLPLAHRVAALLKRWLLGTYQGAVHPSYLDYYLDEYTFRFNRRTSRSRGKLFYRLAQQAVVTDPLPVKDLSGGREG</sequence>
<dbReference type="AlphaFoldDB" id="A0AAW6U1R4"/>
<dbReference type="SMART" id="SM01126">
    <property type="entry name" value="DDE_Tnp_IS1595"/>
    <property type="match status" value="1"/>
</dbReference>
<evidence type="ECO:0000313" key="3">
    <source>
        <dbReference type="Proteomes" id="UP001431776"/>
    </source>
</evidence>
<gene>
    <name evidence="2" type="ORF">QJ522_22405</name>
</gene>
<dbReference type="InterPro" id="IPR053164">
    <property type="entry name" value="IS1016-like_transposase"/>
</dbReference>
<dbReference type="Pfam" id="PF12762">
    <property type="entry name" value="DDE_Tnp_IS1595"/>
    <property type="match status" value="1"/>
</dbReference>
<evidence type="ECO:0000313" key="2">
    <source>
        <dbReference type="EMBL" id="MDI6451830.1"/>
    </source>
</evidence>
<feature type="domain" description="ISXO2-like transposase" evidence="1">
    <location>
        <begin position="128"/>
        <end position="270"/>
    </location>
</feature>
<dbReference type="RefSeq" id="WP_349247238.1">
    <property type="nucleotide sequence ID" value="NZ_JASCXX010000061.1"/>
</dbReference>
<reference evidence="2" key="1">
    <citation type="submission" date="2023-05" db="EMBL/GenBank/DDBJ databases">
        <title>Anaerotaeda fermentans gen. nov., sp. nov., a novel anaerobic planctomycete of the new family within the order Sedimentisphaerales isolated from Taman Peninsula, Russia.</title>
        <authorList>
            <person name="Khomyakova M.A."/>
            <person name="Merkel A.Y."/>
            <person name="Slobodkin A.I."/>
        </authorList>
    </citation>
    <scope>NUCLEOTIDE SEQUENCE</scope>
    <source>
        <strain evidence="2">M17dextr</strain>
    </source>
</reference>
<name>A0AAW6U1R4_9BACT</name>
<dbReference type="Proteomes" id="UP001431776">
    <property type="component" value="Unassembled WGS sequence"/>
</dbReference>
<accession>A0AAW6U1R4</accession>
<dbReference type="PANTHER" id="PTHR47163:SF2">
    <property type="entry name" value="SI:DKEY-17M8.2"/>
    <property type="match status" value="1"/>
</dbReference>
<dbReference type="InterPro" id="IPR024442">
    <property type="entry name" value="Transposase_Zn_ribbon"/>
</dbReference>
<keyword evidence="3" id="KW-1185">Reference proteome</keyword>
<dbReference type="NCBIfam" id="NF033547">
    <property type="entry name" value="transpos_IS1595"/>
    <property type="match status" value="1"/>
</dbReference>
<dbReference type="Pfam" id="PF12760">
    <property type="entry name" value="Zn_ribbon_IS1595"/>
    <property type="match status" value="1"/>
</dbReference>
<protein>
    <submittedName>
        <fullName evidence="2">IS1595 family transposase</fullName>
    </submittedName>
</protein>
<evidence type="ECO:0000259" key="1">
    <source>
        <dbReference type="SMART" id="SM01126"/>
    </source>
</evidence>